<proteinExistence type="predicted"/>
<organism evidence="1 2">
    <name type="scientific">Paraburkholderia guartelaensis</name>
    <dbReference type="NCBI Taxonomy" id="2546446"/>
    <lineage>
        <taxon>Bacteria</taxon>
        <taxon>Pseudomonadati</taxon>
        <taxon>Pseudomonadota</taxon>
        <taxon>Betaproteobacteria</taxon>
        <taxon>Burkholderiales</taxon>
        <taxon>Burkholderiaceae</taxon>
        <taxon>Paraburkholderia</taxon>
    </lineage>
</organism>
<dbReference type="Proteomes" id="UP000295606">
    <property type="component" value="Unassembled WGS sequence"/>
</dbReference>
<protein>
    <submittedName>
        <fullName evidence="1">Uncharacterized protein</fullName>
    </submittedName>
</protein>
<dbReference type="AlphaFoldDB" id="A0A4V2ZUS6"/>
<accession>A0A4V2ZUS6</accession>
<sequence>MTQILRQWAAQVTLKRLQLQCVLERASRGQYAVHFQPGKGATRIIISGFDPFTLGTPGANNPSTNIRIGNPSGAIALALANRSIELVNGSIASFETYLLPVDYDSLARG</sequence>
<name>A0A4V2ZUS6_9BURK</name>
<gene>
    <name evidence="1" type="ORF">E1N52_40835</name>
</gene>
<dbReference type="RefSeq" id="WP_133190571.1">
    <property type="nucleotide sequence ID" value="NZ_SMOD01000071.1"/>
</dbReference>
<evidence type="ECO:0000313" key="2">
    <source>
        <dbReference type="Proteomes" id="UP000295606"/>
    </source>
</evidence>
<comment type="caution">
    <text evidence="1">The sequence shown here is derived from an EMBL/GenBank/DDBJ whole genome shotgun (WGS) entry which is preliminary data.</text>
</comment>
<reference evidence="1 2" key="1">
    <citation type="submission" date="2019-03" db="EMBL/GenBank/DDBJ databases">
        <title>Paraburkholderia sp. isolated from native Mimosa gymnas in Guartela State Park, Brazil.</title>
        <authorList>
            <person name="Paulitsch F."/>
            <person name="Hungria M."/>
            <person name="Delamuta J.R.M."/>
            <person name="Ribeiro R.A."/>
            <person name="Dall'Agnol R."/>
            <person name="Silva J.S.B."/>
        </authorList>
    </citation>
    <scope>NUCLEOTIDE SEQUENCE [LARGE SCALE GENOMIC DNA]</scope>
    <source>
        <strain evidence="1 2">CNPSo 3008</strain>
    </source>
</reference>
<dbReference type="OrthoDB" id="4555199at2"/>
<dbReference type="EMBL" id="SMOD01000071">
    <property type="protein sequence ID" value="TDG02214.1"/>
    <property type="molecule type" value="Genomic_DNA"/>
</dbReference>
<evidence type="ECO:0000313" key="1">
    <source>
        <dbReference type="EMBL" id="TDG02214.1"/>
    </source>
</evidence>